<organism evidence="6 7">
    <name type="scientific">Dyadobacter frigoris</name>
    <dbReference type="NCBI Taxonomy" id="2576211"/>
    <lineage>
        <taxon>Bacteria</taxon>
        <taxon>Pseudomonadati</taxon>
        <taxon>Bacteroidota</taxon>
        <taxon>Cytophagia</taxon>
        <taxon>Cytophagales</taxon>
        <taxon>Spirosomataceae</taxon>
        <taxon>Dyadobacter</taxon>
    </lineage>
</organism>
<dbReference type="RefSeq" id="WP_137341977.1">
    <property type="nucleotide sequence ID" value="NZ_BSQH01000004.1"/>
</dbReference>
<evidence type="ECO:0000313" key="6">
    <source>
        <dbReference type="EMBL" id="TKT90214.1"/>
    </source>
</evidence>
<evidence type="ECO:0000256" key="2">
    <source>
        <dbReference type="ARBA" id="ARBA00022676"/>
    </source>
</evidence>
<sequence length="305" mass="34889">MKKVSIVTVNFNQPKITEDLLRSLKEVNSYQNLEIIVVDNGSKENPVPAWEKKYPDVIFIRSDANTGFAGGNNIGIKQAAGDYYFLINNDTEVTETLIEILVNALDENPVIGVVSPKIHYFDQPGMLQYAGYTQMNYYTGRNSCIGQFEEDKGQYDSLTGPTGYAHGAAMMIRKEAIGKAGLMAENYFLYFEELDWCERIRKAGYEIHVDLRALIFHKESISVGKRSALKEFFMTRNRILFIRKNTSTANFAIFCCYFMATVFPRNIIHYLMHKEYKFIPVFISAITWHFSNNTDSTNLGYTVKP</sequence>
<dbReference type="PANTHER" id="PTHR43179:SF12">
    <property type="entry name" value="GALACTOFURANOSYLTRANSFERASE GLFT2"/>
    <property type="match status" value="1"/>
</dbReference>
<dbReference type="EMBL" id="SZVO01000010">
    <property type="protein sequence ID" value="TKT90214.1"/>
    <property type="molecule type" value="Genomic_DNA"/>
</dbReference>
<dbReference type="OrthoDB" id="9771846at2"/>
<evidence type="ECO:0000256" key="3">
    <source>
        <dbReference type="ARBA" id="ARBA00022679"/>
    </source>
</evidence>
<keyword evidence="7" id="KW-1185">Reference proteome</keyword>
<keyword evidence="2" id="KW-0328">Glycosyltransferase</keyword>
<proteinExistence type="inferred from homology"/>
<feature type="transmembrane region" description="Helical" evidence="4">
    <location>
        <begin position="249"/>
        <end position="268"/>
    </location>
</feature>
<evidence type="ECO:0000256" key="4">
    <source>
        <dbReference type="SAM" id="Phobius"/>
    </source>
</evidence>
<gene>
    <name evidence="6" type="ORF">FDK13_20975</name>
</gene>
<evidence type="ECO:0000259" key="5">
    <source>
        <dbReference type="Pfam" id="PF00535"/>
    </source>
</evidence>
<dbReference type="PANTHER" id="PTHR43179">
    <property type="entry name" value="RHAMNOSYLTRANSFERASE WBBL"/>
    <property type="match status" value="1"/>
</dbReference>
<evidence type="ECO:0000313" key="7">
    <source>
        <dbReference type="Proteomes" id="UP000304900"/>
    </source>
</evidence>
<feature type="domain" description="Glycosyltransferase 2-like" evidence="5">
    <location>
        <begin position="5"/>
        <end position="177"/>
    </location>
</feature>
<dbReference type="Gene3D" id="3.90.550.10">
    <property type="entry name" value="Spore Coat Polysaccharide Biosynthesis Protein SpsA, Chain A"/>
    <property type="match status" value="1"/>
</dbReference>
<comment type="caution">
    <text evidence="6">The sequence shown here is derived from an EMBL/GenBank/DDBJ whole genome shotgun (WGS) entry which is preliminary data.</text>
</comment>
<name>A0A4U6D7W5_9BACT</name>
<keyword evidence="4" id="KW-0812">Transmembrane</keyword>
<keyword evidence="4" id="KW-1133">Transmembrane helix</keyword>
<dbReference type="InterPro" id="IPR029044">
    <property type="entry name" value="Nucleotide-diphossugar_trans"/>
</dbReference>
<evidence type="ECO:0000256" key="1">
    <source>
        <dbReference type="ARBA" id="ARBA00006739"/>
    </source>
</evidence>
<accession>A0A4U6D7W5</accession>
<dbReference type="GO" id="GO:0016757">
    <property type="term" value="F:glycosyltransferase activity"/>
    <property type="evidence" value="ECO:0007669"/>
    <property type="project" value="UniProtKB-KW"/>
</dbReference>
<dbReference type="CDD" id="cd04186">
    <property type="entry name" value="GT_2_like_c"/>
    <property type="match status" value="1"/>
</dbReference>
<dbReference type="InterPro" id="IPR001173">
    <property type="entry name" value="Glyco_trans_2-like"/>
</dbReference>
<dbReference type="AlphaFoldDB" id="A0A4U6D7W5"/>
<reference evidence="6 7" key="1">
    <citation type="submission" date="2019-05" db="EMBL/GenBank/DDBJ databases">
        <title>Dyadobacter AR-3-8 sp. nov., isolated from arctic soil.</title>
        <authorList>
            <person name="Chaudhary D.K."/>
        </authorList>
    </citation>
    <scope>NUCLEOTIDE SEQUENCE [LARGE SCALE GENOMIC DNA]</scope>
    <source>
        <strain evidence="6 7">AR-3-8</strain>
    </source>
</reference>
<comment type="similarity">
    <text evidence="1">Belongs to the glycosyltransferase 2 family.</text>
</comment>
<keyword evidence="4" id="KW-0472">Membrane</keyword>
<protein>
    <submittedName>
        <fullName evidence="6">Glycosyltransferase family 2 protein</fullName>
    </submittedName>
</protein>
<dbReference type="Proteomes" id="UP000304900">
    <property type="component" value="Unassembled WGS sequence"/>
</dbReference>
<dbReference type="Pfam" id="PF00535">
    <property type="entry name" value="Glycos_transf_2"/>
    <property type="match status" value="1"/>
</dbReference>
<keyword evidence="3 6" id="KW-0808">Transferase</keyword>
<dbReference type="SUPFAM" id="SSF53448">
    <property type="entry name" value="Nucleotide-diphospho-sugar transferases"/>
    <property type="match status" value="1"/>
</dbReference>